<reference evidence="2" key="2">
    <citation type="submission" date="2015-01" db="EMBL/GenBank/DDBJ databases">
        <title>Evolutionary Origins and Diversification of the Mycorrhizal Mutualists.</title>
        <authorList>
            <consortium name="DOE Joint Genome Institute"/>
            <consortium name="Mycorrhizal Genomics Consortium"/>
            <person name="Kohler A."/>
            <person name="Kuo A."/>
            <person name="Nagy L.G."/>
            <person name="Floudas D."/>
            <person name="Copeland A."/>
            <person name="Barry K.W."/>
            <person name="Cichocki N."/>
            <person name="Veneault-Fourrey C."/>
            <person name="LaButti K."/>
            <person name="Lindquist E.A."/>
            <person name="Lipzen A."/>
            <person name="Lundell T."/>
            <person name="Morin E."/>
            <person name="Murat C."/>
            <person name="Riley R."/>
            <person name="Ohm R."/>
            <person name="Sun H."/>
            <person name="Tunlid A."/>
            <person name="Henrissat B."/>
            <person name="Grigoriev I.V."/>
            <person name="Hibbett D.S."/>
            <person name="Martin F."/>
        </authorList>
    </citation>
    <scope>NUCLEOTIDE SEQUENCE [LARGE SCALE GENOMIC DNA]</scope>
    <source>
        <strain evidence="2">Marx 270</strain>
    </source>
</reference>
<dbReference type="InParanoid" id="A0A0C3JKY9"/>
<evidence type="ECO:0000313" key="2">
    <source>
        <dbReference type="Proteomes" id="UP000054217"/>
    </source>
</evidence>
<dbReference type="AlphaFoldDB" id="A0A0C3JKY9"/>
<evidence type="ECO:0000313" key="1">
    <source>
        <dbReference type="EMBL" id="KIO09793.1"/>
    </source>
</evidence>
<proteinExistence type="predicted"/>
<organism evidence="1 2">
    <name type="scientific">Pisolithus tinctorius Marx 270</name>
    <dbReference type="NCBI Taxonomy" id="870435"/>
    <lineage>
        <taxon>Eukaryota</taxon>
        <taxon>Fungi</taxon>
        <taxon>Dikarya</taxon>
        <taxon>Basidiomycota</taxon>
        <taxon>Agaricomycotina</taxon>
        <taxon>Agaricomycetes</taxon>
        <taxon>Agaricomycetidae</taxon>
        <taxon>Boletales</taxon>
        <taxon>Sclerodermatineae</taxon>
        <taxon>Pisolithaceae</taxon>
        <taxon>Pisolithus</taxon>
    </lineage>
</organism>
<protein>
    <submittedName>
        <fullName evidence="1">Uncharacterized protein</fullName>
    </submittedName>
</protein>
<dbReference type="Proteomes" id="UP000054217">
    <property type="component" value="Unassembled WGS sequence"/>
</dbReference>
<sequence length="127" mass="14259">MPDMKQQLLPTTYGFELVKSFAPSAACSPQINEPSTFSNFLAMSQVSRGQYIRCAFLRGLGRAVLRHLDDLVTSGVKYGRVGLLCTSDRYVLSESPRMITSRVQSPSKFKLHNISYPNHVDIPHQVR</sequence>
<accession>A0A0C3JKY9</accession>
<dbReference type="HOGENOM" id="CLU_1971410_0_0_1"/>
<reference evidence="1 2" key="1">
    <citation type="submission" date="2014-04" db="EMBL/GenBank/DDBJ databases">
        <authorList>
            <consortium name="DOE Joint Genome Institute"/>
            <person name="Kuo A."/>
            <person name="Kohler A."/>
            <person name="Costa M.D."/>
            <person name="Nagy L.G."/>
            <person name="Floudas D."/>
            <person name="Copeland A."/>
            <person name="Barry K.W."/>
            <person name="Cichocki N."/>
            <person name="Veneault-Fourrey C."/>
            <person name="LaButti K."/>
            <person name="Lindquist E.A."/>
            <person name="Lipzen A."/>
            <person name="Lundell T."/>
            <person name="Morin E."/>
            <person name="Murat C."/>
            <person name="Sun H."/>
            <person name="Tunlid A."/>
            <person name="Henrissat B."/>
            <person name="Grigoriev I.V."/>
            <person name="Hibbett D.S."/>
            <person name="Martin F."/>
            <person name="Nordberg H.P."/>
            <person name="Cantor M.N."/>
            <person name="Hua S.X."/>
        </authorList>
    </citation>
    <scope>NUCLEOTIDE SEQUENCE [LARGE SCALE GENOMIC DNA]</scope>
    <source>
        <strain evidence="1 2">Marx 270</strain>
    </source>
</reference>
<dbReference type="EMBL" id="KN831954">
    <property type="protein sequence ID" value="KIO09793.1"/>
    <property type="molecule type" value="Genomic_DNA"/>
</dbReference>
<gene>
    <name evidence="1" type="ORF">M404DRAFT_996672</name>
</gene>
<keyword evidence="2" id="KW-1185">Reference proteome</keyword>
<name>A0A0C3JKY9_PISTI</name>